<evidence type="ECO:0000256" key="2">
    <source>
        <dbReference type="ARBA" id="ARBA00023015"/>
    </source>
</evidence>
<keyword evidence="3" id="KW-0804">Transcription</keyword>
<evidence type="ECO:0000256" key="4">
    <source>
        <dbReference type="ARBA" id="ARBA00023242"/>
    </source>
</evidence>
<organism evidence="5 6">
    <name type="scientific">Dichotomopilus funicola</name>
    <dbReference type="NCBI Taxonomy" id="1934379"/>
    <lineage>
        <taxon>Eukaryota</taxon>
        <taxon>Fungi</taxon>
        <taxon>Dikarya</taxon>
        <taxon>Ascomycota</taxon>
        <taxon>Pezizomycotina</taxon>
        <taxon>Sordariomycetes</taxon>
        <taxon>Sordariomycetidae</taxon>
        <taxon>Sordariales</taxon>
        <taxon>Chaetomiaceae</taxon>
        <taxon>Dichotomopilus</taxon>
    </lineage>
</organism>
<dbReference type="EMBL" id="MU853643">
    <property type="protein sequence ID" value="KAK4139993.1"/>
    <property type="molecule type" value="Genomic_DNA"/>
</dbReference>
<dbReference type="GO" id="GO:0006366">
    <property type="term" value="P:transcription by RNA polymerase II"/>
    <property type="evidence" value="ECO:0007669"/>
    <property type="project" value="InterPro"/>
</dbReference>
<evidence type="ECO:0000256" key="3">
    <source>
        <dbReference type="ARBA" id="ARBA00023163"/>
    </source>
</evidence>
<protein>
    <submittedName>
        <fullName evidence="5">Transcription initiation factor IID, 18kD subunit-domain-containing protein</fullName>
    </submittedName>
</protein>
<dbReference type="GO" id="GO:0005634">
    <property type="term" value="C:nucleus"/>
    <property type="evidence" value="ECO:0007669"/>
    <property type="project" value="UniProtKB-SubCell"/>
</dbReference>
<accession>A0AAN6UVR1</accession>
<dbReference type="PANTHER" id="PTHR11380:SF16">
    <property type="entry name" value="TRANSCRIPTION INITIATION PROTEIN SPT3 HOMOLOG"/>
    <property type="match status" value="1"/>
</dbReference>
<comment type="caution">
    <text evidence="5">The sequence shown here is derived from an EMBL/GenBank/DDBJ whole genome shotgun (WGS) entry which is preliminary data.</text>
</comment>
<evidence type="ECO:0000256" key="1">
    <source>
        <dbReference type="ARBA" id="ARBA00004123"/>
    </source>
</evidence>
<dbReference type="GO" id="GO:0000124">
    <property type="term" value="C:SAGA complex"/>
    <property type="evidence" value="ECO:0007669"/>
    <property type="project" value="TreeGrafter"/>
</dbReference>
<keyword evidence="2" id="KW-0805">Transcription regulation</keyword>
<dbReference type="AlphaFoldDB" id="A0AAN6UVR1"/>
<evidence type="ECO:0000313" key="6">
    <source>
        <dbReference type="Proteomes" id="UP001302676"/>
    </source>
</evidence>
<reference evidence="5" key="1">
    <citation type="journal article" date="2023" name="Mol. Phylogenet. Evol.">
        <title>Genome-scale phylogeny and comparative genomics of the fungal order Sordariales.</title>
        <authorList>
            <person name="Hensen N."/>
            <person name="Bonometti L."/>
            <person name="Westerberg I."/>
            <person name="Brannstrom I.O."/>
            <person name="Guillou S."/>
            <person name="Cros-Aarteil S."/>
            <person name="Calhoun S."/>
            <person name="Haridas S."/>
            <person name="Kuo A."/>
            <person name="Mondo S."/>
            <person name="Pangilinan J."/>
            <person name="Riley R."/>
            <person name="LaButti K."/>
            <person name="Andreopoulos B."/>
            <person name="Lipzen A."/>
            <person name="Chen C."/>
            <person name="Yan M."/>
            <person name="Daum C."/>
            <person name="Ng V."/>
            <person name="Clum A."/>
            <person name="Steindorff A."/>
            <person name="Ohm R.A."/>
            <person name="Martin F."/>
            <person name="Silar P."/>
            <person name="Natvig D.O."/>
            <person name="Lalanne C."/>
            <person name="Gautier V."/>
            <person name="Ament-Velasquez S.L."/>
            <person name="Kruys A."/>
            <person name="Hutchinson M.I."/>
            <person name="Powell A.J."/>
            <person name="Barry K."/>
            <person name="Miller A.N."/>
            <person name="Grigoriev I.V."/>
            <person name="Debuchy R."/>
            <person name="Gladieux P."/>
            <person name="Hiltunen Thoren M."/>
            <person name="Johannesson H."/>
        </authorList>
    </citation>
    <scope>NUCLEOTIDE SEQUENCE</scope>
    <source>
        <strain evidence="5">CBS 141.50</strain>
    </source>
</reference>
<dbReference type="PANTHER" id="PTHR11380">
    <property type="entry name" value="TRANSCRIPTION INITIATION FACTOR TFIID/SUPT3-RELATED"/>
    <property type="match status" value="1"/>
</dbReference>
<evidence type="ECO:0000313" key="5">
    <source>
        <dbReference type="EMBL" id="KAK4139993.1"/>
    </source>
</evidence>
<dbReference type="Proteomes" id="UP001302676">
    <property type="component" value="Unassembled WGS sequence"/>
</dbReference>
<dbReference type="RefSeq" id="XP_062633364.1">
    <property type="nucleotide sequence ID" value="XM_062778450.1"/>
</dbReference>
<dbReference type="Pfam" id="PF02269">
    <property type="entry name" value="TFIID-18kDa"/>
    <property type="match status" value="1"/>
</dbReference>
<dbReference type="CDD" id="cd22926">
    <property type="entry name" value="HFD_SPT3"/>
    <property type="match status" value="1"/>
</dbReference>
<dbReference type="InterPro" id="IPR003195">
    <property type="entry name" value="TFIID_TAF13"/>
</dbReference>
<reference evidence="5" key="2">
    <citation type="submission" date="2023-05" db="EMBL/GenBank/DDBJ databases">
        <authorList>
            <consortium name="Lawrence Berkeley National Laboratory"/>
            <person name="Steindorff A."/>
            <person name="Hensen N."/>
            <person name="Bonometti L."/>
            <person name="Westerberg I."/>
            <person name="Brannstrom I.O."/>
            <person name="Guillou S."/>
            <person name="Cros-Aarteil S."/>
            <person name="Calhoun S."/>
            <person name="Haridas S."/>
            <person name="Kuo A."/>
            <person name="Mondo S."/>
            <person name="Pangilinan J."/>
            <person name="Riley R."/>
            <person name="Labutti K."/>
            <person name="Andreopoulos B."/>
            <person name="Lipzen A."/>
            <person name="Chen C."/>
            <person name="Yanf M."/>
            <person name="Daum C."/>
            <person name="Ng V."/>
            <person name="Clum A."/>
            <person name="Ohm R."/>
            <person name="Martin F."/>
            <person name="Silar P."/>
            <person name="Natvig D."/>
            <person name="Lalanne C."/>
            <person name="Gautier V."/>
            <person name="Ament-Velasquez S.L."/>
            <person name="Kruys A."/>
            <person name="Hutchinson M.I."/>
            <person name="Powell A.J."/>
            <person name="Barry K."/>
            <person name="Miller A.N."/>
            <person name="Grigoriev I.V."/>
            <person name="Debuchy R."/>
            <person name="Gladieux P."/>
            <person name="Thoren M.H."/>
            <person name="Johannesson H."/>
        </authorList>
    </citation>
    <scope>NUCLEOTIDE SEQUENCE</scope>
    <source>
        <strain evidence="5">CBS 141.50</strain>
    </source>
</reference>
<dbReference type="GO" id="GO:0003712">
    <property type="term" value="F:transcription coregulator activity"/>
    <property type="evidence" value="ECO:0007669"/>
    <property type="project" value="TreeGrafter"/>
</dbReference>
<keyword evidence="6" id="KW-1185">Reference proteome</keyword>
<comment type="subcellular location">
    <subcellularLocation>
        <location evidence="1">Nucleus</location>
    </subcellularLocation>
</comment>
<gene>
    <name evidence="5" type="ORF">C8A04DRAFT_15346</name>
</gene>
<sequence>MFVAGERGIPSVETTTIIENIVQYQTKHMITTASELARRRGQARITTNDIFFQVRHDKARLARLQNHMRWKRIRAKARARAKEPEADDLDLEDVQDQIEDEDVHLAPLPWSTLSLFRHVSDISSLLELEHTDYATTTTSIGDPVTYENTPGHRHRPESAILSQLIKNDQHTQSMTRAEYAHWSDCRAASFSHRKPARFRAWSGLGAVAGVKDDDLREMLGFFTTEWVQRLTEVAIGVKKEEGQESTRRVKVGSDKEAKLANPVEPRHVRRAFEILQTPSKKYTAMMNGTQLRQRKRLRLF</sequence>
<name>A0AAN6UVR1_9PEZI</name>
<keyword evidence="4" id="KW-0539">Nucleus</keyword>
<proteinExistence type="predicted"/>
<dbReference type="GeneID" id="87815063"/>